<dbReference type="AlphaFoldDB" id="A0A930VZX5"/>
<dbReference type="Pfam" id="PF03309">
    <property type="entry name" value="Pan_kinase"/>
    <property type="match status" value="1"/>
</dbReference>
<evidence type="ECO:0000256" key="5">
    <source>
        <dbReference type="ARBA" id="ARBA00011738"/>
    </source>
</evidence>
<comment type="similarity">
    <text evidence="14 16">Belongs to the type III pantothenate kinase family.</text>
</comment>
<dbReference type="HAMAP" id="MF_01274">
    <property type="entry name" value="Pantothen_kinase_3"/>
    <property type="match status" value="1"/>
</dbReference>
<keyword evidence="11 16" id="KW-0067">ATP-binding</keyword>
<dbReference type="EMBL" id="JABZGT010000059">
    <property type="protein sequence ID" value="MBF4808944.1"/>
    <property type="molecule type" value="Genomic_DNA"/>
</dbReference>
<dbReference type="PANTHER" id="PTHR34265:SF1">
    <property type="entry name" value="TYPE III PANTOTHENATE KINASE"/>
    <property type="match status" value="1"/>
</dbReference>
<evidence type="ECO:0000256" key="16">
    <source>
        <dbReference type="HAMAP-Rule" id="MF_01274"/>
    </source>
</evidence>
<dbReference type="Gene3D" id="3.30.420.40">
    <property type="match status" value="2"/>
</dbReference>
<dbReference type="Proteomes" id="UP000772566">
    <property type="component" value="Unassembled WGS sequence"/>
</dbReference>
<keyword evidence="9 16" id="KW-0547">Nucleotide-binding</keyword>
<comment type="pathway">
    <text evidence="4 16">Cofactor biosynthesis; coenzyme A biosynthesis; CoA from (R)-pantothenate: step 1/5.</text>
</comment>
<dbReference type="RefSeq" id="WP_313994941.1">
    <property type="nucleotide sequence ID" value="NZ_CAUQBC010000004.1"/>
</dbReference>
<dbReference type="GO" id="GO:0015937">
    <property type="term" value="P:coenzyme A biosynthetic process"/>
    <property type="evidence" value="ECO:0007669"/>
    <property type="project" value="UniProtKB-UniRule"/>
</dbReference>
<organism evidence="17 18">
    <name type="scientific">Lancefieldella parvula</name>
    <dbReference type="NCBI Taxonomy" id="1382"/>
    <lineage>
        <taxon>Bacteria</taxon>
        <taxon>Bacillati</taxon>
        <taxon>Actinomycetota</taxon>
        <taxon>Coriobacteriia</taxon>
        <taxon>Coriobacteriales</taxon>
        <taxon>Atopobiaceae</taxon>
        <taxon>Lancefieldella</taxon>
    </lineage>
</organism>
<reference evidence="17" key="1">
    <citation type="submission" date="2020-04" db="EMBL/GenBank/DDBJ databases">
        <title>Deep metagenomics examines the oral microbiome during advanced dental caries in children, revealing novel taxa and co-occurrences with host molecules.</title>
        <authorList>
            <person name="Baker J.L."/>
            <person name="Morton J.T."/>
            <person name="Dinis M."/>
            <person name="Alvarez R."/>
            <person name="Tran N.C."/>
            <person name="Knight R."/>
            <person name="Edlund A."/>
        </authorList>
    </citation>
    <scope>NUCLEOTIDE SEQUENCE</scope>
    <source>
        <strain evidence="17">JCVI_22A_bin.2</strain>
    </source>
</reference>
<evidence type="ECO:0000256" key="14">
    <source>
        <dbReference type="ARBA" id="ARBA00038036"/>
    </source>
</evidence>
<comment type="subunit">
    <text evidence="5 16">Homodimer.</text>
</comment>
<evidence type="ECO:0000313" key="18">
    <source>
        <dbReference type="Proteomes" id="UP000772566"/>
    </source>
</evidence>
<dbReference type="GO" id="GO:0005524">
    <property type="term" value="F:ATP binding"/>
    <property type="evidence" value="ECO:0007669"/>
    <property type="project" value="UniProtKB-UniRule"/>
</dbReference>
<comment type="function">
    <text evidence="16">Catalyzes the phosphorylation of pantothenate (Pan), the first step in CoA biosynthesis.</text>
</comment>
<evidence type="ECO:0000256" key="8">
    <source>
        <dbReference type="ARBA" id="ARBA00022679"/>
    </source>
</evidence>
<evidence type="ECO:0000256" key="1">
    <source>
        <dbReference type="ARBA" id="ARBA00001206"/>
    </source>
</evidence>
<comment type="caution">
    <text evidence="17">The sequence shown here is derived from an EMBL/GenBank/DDBJ whole genome shotgun (WGS) entry which is preliminary data.</text>
</comment>
<evidence type="ECO:0000256" key="10">
    <source>
        <dbReference type="ARBA" id="ARBA00022777"/>
    </source>
</evidence>
<feature type="binding site" evidence="16">
    <location>
        <begin position="6"/>
        <end position="13"/>
    </location>
    <ligand>
        <name>ATP</name>
        <dbReference type="ChEBI" id="CHEBI:30616"/>
    </ligand>
</feature>
<keyword evidence="8 16" id="KW-0808">Transferase</keyword>
<feature type="binding site" evidence="16">
    <location>
        <position position="133"/>
    </location>
    <ligand>
        <name>ATP</name>
        <dbReference type="ChEBI" id="CHEBI:30616"/>
    </ligand>
</feature>
<accession>A0A930VZX5</accession>
<dbReference type="EC" id="2.7.1.33" evidence="6 16"/>
<evidence type="ECO:0000256" key="2">
    <source>
        <dbReference type="ARBA" id="ARBA00001958"/>
    </source>
</evidence>
<sequence>MFLSIDVGNTQTAIGLFDSEGTMVRGWRMPTDQSDTSDILHGRLFTFFQKDGLSLDDVEAGGLSCVVPVITRAWQRCFELLLNKPLTRINALSTDKIRFNIPHPELVGADRVANSVAATERYGYPVIVVDFGTATNLDVVDKDGVFRGGAISPGIMISANALFARAAKLSSIPIKAPETVLGNTTESAVQAGIVVGAAAQAEGLVARTLKEPGIEGATVIATGGLANTVSEATDVFDVVDPQLTMRGIYLIWKQSTQAAE</sequence>
<keyword evidence="7 16" id="KW-0963">Cytoplasm</keyword>
<evidence type="ECO:0000256" key="12">
    <source>
        <dbReference type="ARBA" id="ARBA00022958"/>
    </source>
</evidence>
<dbReference type="InterPro" id="IPR043129">
    <property type="entry name" value="ATPase_NBD"/>
</dbReference>
<feature type="binding site" evidence="16">
    <location>
        <position position="130"/>
    </location>
    <ligand>
        <name>K(+)</name>
        <dbReference type="ChEBI" id="CHEBI:29103"/>
    </ligand>
</feature>
<evidence type="ECO:0000256" key="3">
    <source>
        <dbReference type="ARBA" id="ARBA00004496"/>
    </source>
</evidence>
<dbReference type="GO" id="GO:0004594">
    <property type="term" value="F:pantothenate kinase activity"/>
    <property type="evidence" value="ECO:0007669"/>
    <property type="project" value="UniProtKB-UniRule"/>
</dbReference>
<name>A0A930VZX5_9ACTN</name>
<keyword evidence="16" id="KW-0479">Metal-binding</keyword>
<gene>
    <name evidence="16" type="primary">coaX</name>
    <name evidence="17" type="ORF">HXK23_01755</name>
</gene>
<comment type="cofactor">
    <cofactor evidence="16">
        <name>NH4(+)</name>
        <dbReference type="ChEBI" id="CHEBI:28938"/>
    </cofactor>
    <cofactor evidence="16">
        <name>K(+)</name>
        <dbReference type="ChEBI" id="CHEBI:29103"/>
    </cofactor>
    <text evidence="16">A monovalent cation. Ammonium or potassium.</text>
</comment>
<dbReference type="InterPro" id="IPR004619">
    <property type="entry name" value="Type_III_PanK"/>
</dbReference>
<dbReference type="GO" id="GO:0046872">
    <property type="term" value="F:metal ion binding"/>
    <property type="evidence" value="ECO:0007669"/>
    <property type="project" value="UniProtKB-KW"/>
</dbReference>
<dbReference type="CDD" id="cd24015">
    <property type="entry name" value="ASKHA_NBD_PanK-III"/>
    <property type="match status" value="1"/>
</dbReference>
<comment type="subcellular location">
    <subcellularLocation>
        <location evidence="3 16">Cytoplasm</location>
    </subcellularLocation>
</comment>
<evidence type="ECO:0000256" key="7">
    <source>
        <dbReference type="ARBA" id="ARBA00022490"/>
    </source>
</evidence>
<evidence type="ECO:0000256" key="4">
    <source>
        <dbReference type="ARBA" id="ARBA00005225"/>
    </source>
</evidence>
<feature type="binding site" evidence="16">
    <location>
        <position position="185"/>
    </location>
    <ligand>
        <name>substrate</name>
    </ligand>
</feature>
<dbReference type="PANTHER" id="PTHR34265">
    <property type="entry name" value="TYPE III PANTOTHENATE KINASE"/>
    <property type="match status" value="1"/>
</dbReference>
<protein>
    <recommendedName>
        <fullName evidence="15 16">Type III pantothenate kinase</fullName>
        <ecNumber evidence="6 16">2.7.1.33</ecNumber>
    </recommendedName>
    <alternativeName>
        <fullName evidence="16">PanK-III</fullName>
    </alternativeName>
    <alternativeName>
        <fullName evidence="16">Pantothenic acid kinase</fullName>
    </alternativeName>
</protein>
<feature type="binding site" evidence="16">
    <location>
        <begin position="108"/>
        <end position="111"/>
    </location>
    <ligand>
        <name>substrate</name>
    </ligand>
</feature>
<dbReference type="SUPFAM" id="SSF53067">
    <property type="entry name" value="Actin-like ATPase domain"/>
    <property type="match status" value="2"/>
</dbReference>
<keyword evidence="10 16" id="KW-0418">Kinase</keyword>
<evidence type="ECO:0000256" key="6">
    <source>
        <dbReference type="ARBA" id="ARBA00012102"/>
    </source>
</evidence>
<proteinExistence type="inferred from homology"/>
<evidence type="ECO:0000256" key="9">
    <source>
        <dbReference type="ARBA" id="ARBA00022741"/>
    </source>
</evidence>
<keyword evidence="12 16" id="KW-0630">Potassium</keyword>
<evidence type="ECO:0000256" key="15">
    <source>
        <dbReference type="ARBA" id="ARBA00040883"/>
    </source>
</evidence>
<evidence type="ECO:0000256" key="11">
    <source>
        <dbReference type="ARBA" id="ARBA00022840"/>
    </source>
</evidence>
<comment type="catalytic activity">
    <reaction evidence="1 16">
        <text>(R)-pantothenate + ATP = (R)-4'-phosphopantothenate + ADP + H(+)</text>
        <dbReference type="Rhea" id="RHEA:16373"/>
        <dbReference type="ChEBI" id="CHEBI:10986"/>
        <dbReference type="ChEBI" id="CHEBI:15378"/>
        <dbReference type="ChEBI" id="CHEBI:29032"/>
        <dbReference type="ChEBI" id="CHEBI:30616"/>
        <dbReference type="ChEBI" id="CHEBI:456216"/>
        <dbReference type="EC" id="2.7.1.33"/>
    </reaction>
</comment>
<comment type="cofactor">
    <cofactor evidence="2">
        <name>K(+)</name>
        <dbReference type="ChEBI" id="CHEBI:29103"/>
    </cofactor>
</comment>
<comment type="caution">
    <text evidence="16">Lacks conserved residue(s) required for the propagation of feature annotation.</text>
</comment>
<dbReference type="NCBIfam" id="TIGR00671">
    <property type="entry name" value="baf"/>
    <property type="match status" value="1"/>
</dbReference>
<dbReference type="GO" id="GO:0005737">
    <property type="term" value="C:cytoplasm"/>
    <property type="evidence" value="ECO:0007669"/>
    <property type="project" value="UniProtKB-SubCell"/>
</dbReference>
<evidence type="ECO:0000313" key="17">
    <source>
        <dbReference type="EMBL" id="MBF4808944.1"/>
    </source>
</evidence>
<feature type="active site" description="Proton acceptor" evidence="16">
    <location>
        <position position="110"/>
    </location>
</feature>
<keyword evidence="13 16" id="KW-0173">Coenzyme A biosynthesis</keyword>
<evidence type="ECO:0000256" key="13">
    <source>
        <dbReference type="ARBA" id="ARBA00022993"/>
    </source>
</evidence>